<gene>
    <name evidence="12" type="ORF">TM7x_03205</name>
</gene>
<organism evidence="12 13">
    <name type="scientific">Candidatus Nanosynbacter lyticus</name>
    <dbReference type="NCBI Taxonomy" id="2093824"/>
    <lineage>
        <taxon>Bacteria</taxon>
        <taxon>Candidatus Saccharimonadota</taxon>
        <taxon>Candidatus Saccharimonadia</taxon>
        <taxon>Candidatus Nanosynbacterales</taxon>
        <taxon>Candidatus Nanosynbacteraceae</taxon>
        <taxon>Candidatus Nanosynbacter</taxon>
    </lineage>
</organism>
<comment type="cofactor">
    <cofactor evidence="1">
        <name>Mn(2+)</name>
        <dbReference type="ChEBI" id="CHEBI:29035"/>
    </cofactor>
</comment>
<keyword evidence="3" id="KW-0436">Ligase</keyword>
<evidence type="ECO:0000256" key="3">
    <source>
        <dbReference type="ARBA" id="ARBA00022598"/>
    </source>
</evidence>
<evidence type="ECO:0000256" key="5">
    <source>
        <dbReference type="ARBA" id="ARBA00022741"/>
    </source>
</evidence>
<evidence type="ECO:0000313" key="13">
    <source>
        <dbReference type="Proteomes" id="UP000030902"/>
    </source>
</evidence>
<dbReference type="PROSITE" id="PS50975">
    <property type="entry name" value="ATP_GRASP"/>
    <property type="match status" value="1"/>
</dbReference>
<dbReference type="InterPro" id="IPR004666">
    <property type="entry name" value="Rp_bS6_RimK/Lys_biosynth_LsyX"/>
</dbReference>
<dbReference type="GO" id="GO:0006412">
    <property type="term" value="P:translation"/>
    <property type="evidence" value="ECO:0007669"/>
    <property type="project" value="UniProtKB-KW"/>
</dbReference>
<keyword evidence="8" id="KW-0648">Protein biosynthesis</keyword>
<dbReference type="GO" id="GO:0046872">
    <property type="term" value="F:metal ion binding"/>
    <property type="evidence" value="ECO:0007669"/>
    <property type="project" value="UniProtKB-KW"/>
</dbReference>
<dbReference type="GO" id="GO:0005524">
    <property type="term" value="F:ATP binding"/>
    <property type="evidence" value="ECO:0007669"/>
    <property type="project" value="UniProtKB-UniRule"/>
</dbReference>
<evidence type="ECO:0000256" key="7">
    <source>
        <dbReference type="ARBA" id="ARBA00022842"/>
    </source>
</evidence>
<protein>
    <submittedName>
        <fullName evidence="12">Ribosomal protein S6 modification protein</fullName>
    </submittedName>
</protein>
<dbReference type="GO" id="GO:0005737">
    <property type="term" value="C:cytoplasm"/>
    <property type="evidence" value="ECO:0007669"/>
    <property type="project" value="TreeGrafter"/>
</dbReference>
<dbReference type="PANTHER" id="PTHR21621">
    <property type="entry name" value="RIBOSOMAL PROTEIN S6 MODIFICATION PROTEIN"/>
    <property type="match status" value="1"/>
</dbReference>
<keyword evidence="7" id="KW-0460">Magnesium</keyword>
<keyword evidence="13" id="KW-1185">Reference proteome</keyword>
<dbReference type="InterPro" id="IPR013651">
    <property type="entry name" value="ATP-grasp_RimK-type"/>
</dbReference>
<evidence type="ECO:0000256" key="4">
    <source>
        <dbReference type="ARBA" id="ARBA00022723"/>
    </source>
</evidence>
<dbReference type="Proteomes" id="UP000030902">
    <property type="component" value="Chromosome"/>
</dbReference>
<dbReference type="NCBIfam" id="TIGR00768">
    <property type="entry name" value="rimK_fam"/>
    <property type="match status" value="1"/>
</dbReference>
<dbReference type="Gene3D" id="3.30.1490.20">
    <property type="entry name" value="ATP-grasp fold, A domain"/>
    <property type="match status" value="1"/>
</dbReference>
<evidence type="ECO:0000256" key="9">
    <source>
        <dbReference type="ARBA" id="ARBA00023211"/>
    </source>
</evidence>
<keyword evidence="5 10" id="KW-0547">Nucleotide-binding</keyword>
<dbReference type="PANTHER" id="PTHR21621:SF7">
    <property type="entry name" value="RIBOSOMAL PROTEIN BS6--L-GLUTAMATE LIGASE"/>
    <property type="match status" value="1"/>
</dbReference>
<sequence>MRIAILSNGNTNYSTLRLKEEAEKRGHQVKVVKYKNCYVSIDEKHPTVIYKGKEIGEFDVVIPRIASHMTKYGTAVLRQLEMMYPKAFFMNRSIAITRARDKLRSTQLLVKAGVSIPKTVFSRNATDIDSLIEEIGGMPAIIKLARGTHGNGVVLAETKKAAKSVLQAFYLTNSDGTNVLLQEFIKESAGTDIRAFVVGSQVVASMKRQSLDDDFRSNLHKGGEGNSIKLTDAERKMCVKAAKAMGLTVAGVDFMRSIRGALVLEVNASPGFGIEKITRRNISGKIIDYIERNAKRGNKKDKIGA</sequence>
<dbReference type="RefSeq" id="WP_039327774.1">
    <property type="nucleotide sequence ID" value="NZ_CP007496.1"/>
</dbReference>
<dbReference type="EMBL" id="CP007496">
    <property type="protein sequence ID" value="AJA06612.1"/>
    <property type="molecule type" value="Genomic_DNA"/>
</dbReference>
<keyword evidence="6 10" id="KW-0067">ATP-binding</keyword>
<dbReference type="InterPro" id="IPR013815">
    <property type="entry name" value="ATP_grasp_subdomain_1"/>
</dbReference>
<dbReference type="AlphaFoldDB" id="A0A6S4GRE1"/>
<dbReference type="Pfam" id="PF18030">
    <property type="entry name" value="Rimk_N"/>
    <property type="match status" value="1"/>
</dbReference>
<evidence type="ECO:0000256" key="10">
    <source>
        <dbReference type="PROSITE-ProRule" id="PRU00409"/>
    </source>
</evidence>
<dbReference type="GO" id="GO:0009432">
    <property type="term" value="P:SOS response"/>
    <property type="evidence" value="ECO:0007669"/>
    <property type="project" value="TreeGrafter"/>
</dbReference>
<proteinExistence type="predicted"/>
<reference evidence="12 13" key="1">
    <citation type="journal article" date="2015" name="Proc. Natl. Acad. Sci. U.S.A.">
        <title>Cultivation of a human-associated TM7 phylotype reveals a reduced genome and epibiotic parasitic lifestyle.</title>
        <authorList>
            <person name="He X."/>
            <person name="McLean J.S."/>
            <person name="Edlund A."/>
            <person name="Yooseph S."/>
            <person name="Hall A.P."/>
            <person name="Liu S.Y."/>
            <person name="Dorrestein P.C."/>
            <person name="Esquenazi E."/>
            <person name="Hunter R.C."/>
            <person name="Cheng G."/>
            <person name="Nelson K.E."/>
            <person name="Lux R."/>
            <person name="Shi W."/>
        </authorList>
    </citation>
    <scope>NUCLEOTIDE SEQUENCE [LARGE SCALE GENOMIC DNA]</scope>
    <source>
        <strain evidence="12 13">TM7x</strain>
    </source>
</reference>
<dbReference type="GO" id="GO:0018169">
    <property type="term" value="F:ribosomal S6-glutamic acid ligase activity"/>
    <property type="evidence" value="ECO:0007669"/>
    <property type="project" value="TreeGrafter"/>
</dbReference>
<dbReference type="SUPFAM" id="SSF56059">
    <property type="entry name" value="Glutathione synthetase ATP-binding domain-like"/>
    <property type="match status" value="1"/>
</dbReference>
<dbReference type="KEGG" id="sox:TM7x_03205"/>
<keyword evidence="4" id="KW-0479">Metal-binding</keyword>
<dbReference type="InterPro" id="IPR041107">
    <property type="entry name" value="Rimk_N"/>
</dbReference>
<name>A0A6S4GRE1_9BACT</name>
<keyword evidence="9" id="KW-0464">Manganese</keyword>
<dbReference type="Gene3D" id="3.40.50.20">
    <property type="match status" value="1"/>
</dbReference>
<comment type="cofactor">
    <cofactor evidence="2">
        <name>Mg(2+)</name>
        <dbReference type="ChEBI" id="CHEBI:18420"/>
    </cofactor>
</comment>
<feature type="domain" description="ATP-grasp" evidence="11">
    <location>
        <begin position="106"/>
        <end position="295"/>
    </location>
</feature>
<dbReference type="Pfam" id="PF08443">
    <property type="entry name" value="RimK"/>
    <property type="match status" value="1"/>
</dbReference>
<evidence type="ECO:0000313" key="12">
    <source>
        <dbReference type="EMBL" id="AJA06612.1"/>
    </source>
</evidence>
<dbReference type="Gene3D" id="3.30.470.20">
    <property type="entry name" value="ATP-grasp fold, B domain"/>
    <property type="match status" value="1"/>
</dbReference>
<dbReference type="InterPro" id="IPR011761">
    <property type="entry name" value="ATP-grasp"/>
</dbReference>
<evidence type="ECO:0000256" key="6">
    <source>
        <dbReference type="ARBA" id="ARBA00022840"/>
    </source>
</evidence>
<evidence type="ECO:0000256" key="2">
    <source>
        <dbReference type="ARBA" id="ARBA00001946"/>
    </source>
</evidence>
<evidence type="ECO:0000256" key="1">
    <source>
        <dbReference type="ARBA" id="ARBA00001936"/>
    </source>
</evidence>
<accession>A0A6S4GRE1</accession>
<evidence type="ECO:0000256" key="8">
    <source>
        <dbReference type="ARBA" id="ARBA00022917"/>
    </source>
</evidence>
<evidence type="ECO:0000259" key="11">
    <source>
        <dbReference type="PROSITE" id="PS50975"/>
    </source>
</evidence>